<dbReference type="PANTHER" id="PTHR19308:SF53">
    <property type="entry name" value="CERAMIDE TRANSFER PROTEIN"/>
    <property type="match status" value="1"/>
</dbReference>
<organism evidence="2 3">
    <name type="scientific">Ladona fulva</name>
    <name type="common">Scarce chaser dragonfly</name>
    <name type="synonym">Libellula fulva</name>
    <dbReference type="NCBI Taxonomy" id="123851"/>
    <lineage>
        <taxon>Eukaryota</taxon>
        <taxon>Metazoa</taxon>
        <taxon>Ecdysozoa</taxon>
        <taxon>Arthropoda</taxon>
        <taxon>Hexapoda</taxon>
        <taxon>Insecta</taxon>
        <taxon>Pterygota</taxon>
        <taxon>Palaeoptera</taxon>
        <taxon>Odonata</taxon>
        <taxon>Epiprocta</taxon>
        <taxon>Anisoptera</taxon>
        <taxon>Libelluloidea</taxon>
        <taxon>Libellulidae</taxon>
        <taxon>Ladona</taxon>
    </lineage>
</organism>
<dbReference type="InterPro" id="IPR051213">
    <property type="entry name" value="START_lipid_transfer"/>
</dbReference>
<sequence>MEQLHYARLGVGEGAWELFAEDGEMRMYRREEEVNGMVIDPLKAVHTVKGVTGHEMCHYFFAPEYRHEWETTLEQMTVLETISEDTLVFLQVFKRVWPASQRDALFWSHMRRVPDDKDPDAHDIWIVCNHSTEHPDFPV</sequence>
<dbReference type="Proteomes" id="UP000792457">
    <property type="component" value="Unassembled WGS sequence"/>
</dbReference>
<accession>A0A8K0KAG0</accession>
<dbReference type="GO" id="GO:0008289">
    <property type="term" value="F:lipid binding"/>
    <property type="evidence" value="ECO:0007669"/>
    <property type="project" value="InterPro"/>
</dbReference>
<dbReference type="OrthoDB" id="2344588at2759"/>
<dbReference type="PROSITE" id="PS50848">
    <property type="entry name" value="START"/>
    <property type="match status" value="1"/>
</dbReference>
<proteinExistence type="predicted"/>
<protein>
    <recommendedName>
        <fullName evidence="1">START domain-containing protein</fullName>
    </recommendedName>
</protein>
<dbReference type="AlphaFoldDB" id="A0A8K0KAG0"/>
<dbReference type="EMBL" id="KZ308392">
    <property type="protein sequence ID" value="KAG8228853.1"/>
    <property type="molecule type" value="Genomic_DNA"/>
</dbReference>
<dbReference type="Pfam" id="PF01852">
    <property type="entry name" value="START"/>
    <property type="match status" value="1"/>
</dbReference>
<dbReference type="InterPro" id="IPR023393">
    <property type="entry name" value="START-like_dom_sf"/>
</dbReference>
<reference evidence="2" key="1">
    <citation type="submission" date="2013-04" db="EMBL/GenBank/DDBJ databases">
        <authorList>
            <person name="Qu J."/>
            <person name="Murali S.C."/>
            <person name="Bandaranaike D."/>
            <person name="Bellair M."/>
            <person name="Blankenburg K."/>
            <person name="Chao H."/>
            <person name="Dinh H."/>
            <person name="Doddapaneni H."/>
            <person name="Downs B."/>
            <person name="Dugan-Rocha S."/>
            <person name="Elkadiri S."/>
            <person name="Gnanaolivu R.D."/>
            <person name="Hernandez B."/>
            <person name="Javaid M."/>
            <person name="Jayaseelan J.C."/>
            <person name="Lee S."/>
            <person name="Li M."/>
            <person name="Ming W."/>
            <person name="Munidasa M."/>
            <person name="Muniz J."/>
            <person name="Nguyen L."/>
            <person name="Ongeri F."/>
            <person name="Osuji N."/>
            <person name="Pu L.-L."/>
            <person name="Puazo M."/>
            <person name="Qu C."/>
            <person name="Quiroz J."/>
            <person name="Raj R."/>
            <person name="Weissenberger G."/>
            <person name="Xin Y."/>
            <person name="Zou X."/>
            <person name="Han Y."/>
            <person name="Richards S."/>
            <person name="Worley K."/>
            <person name="Muzny D."/>
            <person name="Gibbs R."/>
        </authorList>
    </citation>
    <scope>NUCLEOTIDE SEQUENCE</scope>
    <source>
        <strain evidence="2">Sampled in the wild</strain>
    </source>
</reference>
<gene>
    <name evidence="2" type="ORF">J437_LFUL008349</name>
</gene>
<dbReference type="PANTHER" id="PTHR19308">
    <property type="entry name" value="PHOSPHATIDYLCHOLINE TRANSFER PROTEIN"/>
    <property type="match status" value="1"/>
</dbReference>
<evidence type="ECO:0000313" key="3">
    <source>
        <dbReference type="Proteomes" id="UP000792457"/>
    </source>
</evidence>
<comment type="caution">
    <text evidence="2">The sequence shown here is derived from an EMBL/GenBank/DDBJ whole genome shotgun (WGS) entry which is preliminary data.</text>
</comment>
<name>A0A8K0KAG0_LADFU</name>
<dbReference type="GO" id="GO:0005737">
    <property type="term" value="C:cytoplasm"/>
    <property type="evidence" value="ECO:0007669"/>
    <property type="project" value="UniProtKB-ARBA"/>
</dbReference>
<keyword evidence="3" id="KW-1185">Reference proteome</keyword>
<reference evidence="2" key="2">
    <citation type="submission" date="2017-10" db="EMBL/GenBank/DDBJ databases">
        <title>Ladona fulva Genome sequencing and assembly.</title>
        <authorList>
            <person name="Murali S."/>
            <person name="Richards S."/>
            <person name="Bandaranaike D."/>
            <person name="Bellair M."/>
            <person name="Blankenburg K."/>
            <person name="Chao H."/>
            <person name="Dinh H."/>
            <person name="Doddapaneni H."/>
            <person name="Dugan-Rocha S."/>
            <person name="Elkadiri S."/>
            <person name="Gnanaolivu R."/>
            <person name="Hernandez B."/>
            <person name="Skinner E."/>
            <person name="Javaid M."/>
            <person name="Lee S."/>
            <person name="Li M."/>
            <person name="Ming W."/>
            <person name="Munidasa M."/>
            <person name="Muniz J."/>
            <person name="Nguyen L."/>
            <person name="Hughes D."/>
            <person name="Osuji N."/>
            <person name="Pu L.-L."/>
            <person name="Puazo M."/>
            <person name="Qu C."/>
            <person name="Quiroz J."/>
            <person name="Raj R."/>
            <person name="Weissenberger G."/>
            <person name="Xin Y."/>
            <person name="Zou X."/>
            <person name="Han Y."/>
            <person name="Worley K."/>
            <person name="Muzny D."/>
            <person name="Gibbs R."/>
        </authorList>
    </citation>
    <scope>NUCLEOTIDE SEQUENCE</scope>
    <source>
        <strain evidence="2">Sampled in the wild</strain>
    </source>
</reference>
<dbReference type="GO" id="GO:0035621">
    <property type="term" value="P:ER to Golgi ceramide transport"/>
    <property type="evidence" value="ECO:0007669"/>
    <property type="project" value="TreeGrafter"/>
</dbReference>
<feature type="non-terminal residue" evidence="2">
    <location>
        <position position="1"/>
    </location>
</feature>
<evidence type="ECO:0000259" key="1">
    <source>
        <dbReference type="PROSITE" id="PS50848"/>
    </source>
</evidence>
<dbReference type="Gene3D" id="3.30.530.20">
    <property type="match status" value="1"/>
</dbReference>
<dbReference type="InterPro" id="IPR002913">
    <property type="entry name" value="START_lipid-bd_dom"/>
</dbReference>
<feature type="domain" description="START" evidence="1">
    <location>
        <begin position="16"/>
        <end position="139"/>
    </location>
</feature>
<dbReference type="SUPFAM" id="SSF55961">
    <property type="entry name" value="Bet v1-like"/>
    <property type="match status" value="1"/>
</dbReference>
<evidence type="ECO:0000313" key="2">
    <source>
        <dbReference type="EMBL" id="KAG8228853.1"/>
    </source>
</evidence>